<name>A0ACC6P342_9BURK</name>
<sequence>MNSADLTPPALLLASGSRYRQALLRRLGCAFGVLSPDIDESLRPGEAVRDAVQRLAQEKAQAVAALCERRWPGRLFWIIAGDQLADLDGQALGKPGSHERAVAQLRQQSGRTVLFHSALHLIRLDADGAQQPVAHLDSVAVRFRALDDASIERYLRIEQPYDCAGSAKCEGLGIALLESITTLDPTALEGLSLIAVRRLLATLDFDVLAQASAGPLAVVRLQDESPADAPVLGRLVLVPNALDLGSVTQPLQGQLPPDSLAQAARLRHWVVENARSARQFLARVQASQPLAARVQDQQIIELPRPPKGRPGAGLDAAQIEALLAPTRAGHDVGLLSEAGLPAVADPGCEVVAAAHRLGLTVHVLPGSNAMVLALAGSGLPGQSFAFAGYLPVDAQERRTRILALQDQAQRLGQSQLVMDTPYRNRALLQALIDTLAPTAWLAAACGLTLPQACVRAGAVAQWRTGKHGLTLDALPLDLPAVMAFGAAGSAVVSGPAQAPPGRKPREGSDRRGRV</sequence>
<gene>
    <name evidence="1" type="ORF">RV045_09455</name>
</gene>
<organism evidence="1 2">
    <name type="scientific">Amphibiibacter pelophylacis</name>
    <dbReference type="NCBI Taxonomy" id="1799477"/>
    <lineage>
        <taxon>Bacteria</taxon>
        <taxon>Pseudomonadati</taxon>
        <taxon>Pseudomonadota</taxon>
        <taxon>Betaproteobacteria</taxon>
        <taxon>Burkholderiales</taxon>
        <taxon>Sphaerotilaceae</taxon>
        <taxon>Amphibiibacter</taxon>
    </lineage>
</organism>
<protein>
    <submittedName>
        <fullName evidence="1">Maf family protein</fullName>
    </submittedName>
</protein>
<comment type="caution">
    <text evidence="1">The sequence shown here is derived from an EMBL/GenBank/DDBJ whole genome shotgun (WGS) entry which is preliminary data.</text>
</comment>
<accession>A0ACC6P342</accession>
<dbReference type="EMBL" id="JAWDIE010000013">
    <property type="protein sequence ID" value="MEJ7138648.1"/>
    <property type="molecule type" value="Genomic_DNA"/>
</dbReference>
<proteinExistence type="predicted"/>
<keyword evidence="2" id="KW-1185">Reference proteome</keyword>
<evidence type="ECO:0000313" key="1">
    <source>
        <dbReference type="EMBL" id="MEJ7138648.1"/>
    </source>
</evidence>
<evidence type="ECO:0000313" key="2">
    <source>
        <dbReference type="Proteomes" id="UP001364695"/>
    </source>
</evidence>
<dbReference type="Proteomes" id="UP001364695">
    <property type="component" value="Unassembled WGS sequence"/>
</dbReference>
<reference evidence="1" key="1">
    <citation type="submission" date="2023-10" db="EMBL/GenBank/DDBJ databases">
        <title>Amphibacter perezi, gen. nov., sp. nov. a novel taxa of the family Comamonadaceae, class Betaproteobacteria isolated from the skin microbiota of Pelophylax perezi from different populations.</title>
        <authorList>
            <person name="Costa S."/>
            <person name="Proenca D.N."/>
            <person name="Lopes I."/>
            <person name="Morais P.V."/>
        </authorList>
    </citation>
    <scope>NUCLEOTIDE SEQUENCE</scope>
    <source>
        <strain evidence="1">SL12-8</strain>
    </source>
</reference>